<evidence type="ECO:0000256" key="1">
    <source>
        <dbReference type="ARBA" id="ARBA00010871"/>
    </source>
</evidence>
<protein>
    <submittedName>
        <fullName evidence="5">D-alanine--D-alanine ligase</fullName>
    </submittedName>
</protein>
<dbReference type="PANTHER" id="PTHR23132:SF23">
    <property type="entry name" value="D-ALANINE--D-ALANINE LIGASE B"/>
    <property type="match status" value="1"/>
</dbReference>
<organism evidence="5 6">
    <name type="scientific">Candidatus Nitrospira neomarina</name>
    <dbReference type="NCBI Taxonomy" id="3020899"/>
    <lineage>
        <taxon>Bacteria</taxon>
        <taxon>Pseudomonadati</taxon>
        <taxon>Nitrospirota</taxon>
        <taxon>Nitrospiria</taxon>
        <taxon>Nitrospirales</taxon>
        <taxon>Nitrospiraceae</taxon>
        <taxon>Nitrospira</taxon>
    </lineage>
</organism>
<dbReference type="InterPro" id="IPR011095">
    <property type="entry name" value="Dala_Dala_lig_C"/>
</dbReference>
<feature type="domain" description="ATP-grasp" evidence="4">
    <location>
        <begin position="118"/>
        <end position="331"/>
    </location>
</feature>
<dbReference type="PANTHER" id="PTHR23132">
    <property type="entry name" value="D-ALANINE--D-ALANINE LIGASE"/>
    <property type="match status" value="1"/>
</dbReference>
<dbReference type="Gene3D" id="3.30.470.20">
    <property type="entry name" value="ATP-grasp fold, B domain"/>
    <property type="match status" value="1"/>
</dbReference>
<keyword evidence="6" id="KW-1185">Reference proteome</keyword>
<dbReference type="GO" id="GO:0046872">
    <property type="term" value="F:metal ion binding"/>
    <property type="evidence" value="ECO:0007669"/>
    <property type="project" value="InterPro"/>
</dbReference>
<dbReference type="InterPro" id="IPR011761">
    <property type="entry name" value="ATP-grasp"/>
</dbReference>
<keyword evidence="2 5" id="KW-0436">Ligase</keyword>
<evidence type="ECO:0000256" key="3">
    <source>
        <dbReference type="PROSITE-ProRule" id="PRU00409"/>
    </source>
</evidence>
<dbReference type="SUPFAM" id="SSF56059">
    <property type="entry name" value="Glutathione synthetase ATP-binding domain-like"/>
    <property type="match status" value="1"/>
</dbReference>
<dbReference type="InterPro" id="IPR013815">
    <property type="entry name" value="ATP_grasp_subdomain_1"/>
</dbReference>
<keyword evidence="3" id="KW-0547">Nucleotide-binding</keyword>
<evidence type="ECO:0000313" key="5">
    <source>
        <dbReference type="EMBL" id="WNM62360.1"/>
    </source>
</evidence>
<dbReference type="KEGG" id="nneo:PQG83_01045"/>
<dbReference type="PROSITE" id="PS50975">
    <property type="entry name" value="ATP_GRASP"/>
    <property type="match status" value="1"/>
</dbReference>
<sequence>MTNTIHQIGVITGDPRLADPTKRNAQYNEEDTATHNAMKAAFQELSNYTFLFYDDHARLFEQLQQDPPDLVVNFCDTGFRNVPAQELNIPAYLEMLGIRYTGAPPSAMVICFDKAIVRLVAQSHGVPVPWEYFIDSKNSLEALPDFYPALIKPNAADGSVGITKDAVVRSPEEARTYLDWLRSTLPGRDALMQEYLPGPEYGIGVIGNLENDFCILPPLEVDFSRLPAGLDPILSFESKAYPDSPYWTDIKFKQAVLDPGLEGQMKDWVRTLFRRFGLRDYARFDFRVGSDGMPKLMEVNPNPAWAYDGKLAFMAGFAGIKYGEMLHTILQAAINRMSVATS</sequence>
<evidence type="ECO:0000259" key="4">
    <source>
        <dbReference type="PROSITE" id="PS50975"/>
    </source>
</evidence>
<dbReference type="Gene3D" id="3.30.1490.20">
    <property type="entry name" value="ATP-grasp fold, A domain"/>
    <property type="match status" value="1"/>
</dbReference>
<dbReference type="Pfam" id="PF07478">
    <property type="entry name" value="Dala_Dala_lig_C"/>
    <property type="match status" value="1"/>
</dbReference>
<gene>
    <name evidence="5" type="ORF">PQG83_01045</name>
</gene>
<name>A0AA96GL97_9BACT</name>
<dbReference type="Proteomes" id="UP001302494">
    <property type="component" value="Chromosome"/>
</dbReference>
<dbReference type="AlphaFoldDB" id="A0AA96GL97"/>
<dbReference type="GO" id="GO:0005524">
    <property type="term" value="F:ATP binding"/>
    <property type="evidence" value="ECO:0007669"/>
    <property type="project" value="UniProtKB-UniRule"/>
</dbReference>
<dbReference type="GO" id="GO:0008716">
    <property type="term" value="F:D-alanine-D-alanine ligase activity"/>
    <property type="evidence" value="ECO:0007669"/>
    <property type="project" value="InterPro"/>
</dbReference>
<accession>A0AA96GL97</accession>
<keyword evidence="3" id="KW-0067">ATP-binding</keyword>
<dbReference type="EMBL" id="CP116968">
    <property type="protein sequence ID" value="WNM62360.1"/>
    <property type="molecule type" value="Genomic_DNA"/>
</dbReference>
<reference evidence="5 6" key="1">
    <citation type="submission" date="2023-01" db="EMBL/GenBank/DDBJ databases">
        <title>Cultivation and genomic characterization of new, ubiquitous marine nitrite-oxidizing bacteria from the Nitrospirales.</title>
        <authorList>
            <person name="Mueller A.J."/>
            <person name="Daebeler A."/>
            <person name="Herbold C.W."/>
            <person name="Kirkegaard R.H."/>
            <person name="Daims H."/>
        </authorList>
    </citation>
    <scope>NUCLEOTIDE SEQUENCE [LARGE SCALE GENOMIC DNA]</scope>
    <source>
        <strain evidence="5 6">DK</strain>
    </source>
</reference>
<evidence type="ECO:0000313" key="6">
    <source>
        <dbReference type="Proteomes" id="UP001302494"/>
    </source>
</evidence>
<dbReference type="RefSeq" id="WP_312745732.1">
    <property type="nucleotide sequence ID" value="NZ_CP116968.1"/>
</dbReference>
<evidence type="ECO:0000256" key="2">
    <source>
        <dbReference type="ARBA" id="ARBA00022598"/>
    </source>
</evidence>
<proteinExistence type="inferred from homology"/>
<comment type="similarity">
    <text evidence="1">Belongs to the D-alanine--D-alanine ligase family.</text>
</comment>